<dbReference type="Pfam" id="PF00583">
    <property type="entry name" value="Acetyltransf_1"/>
    <property type="match status" value="1"/>
</dbReference>
<evidence type="ECO:0000313" key="3">
    <source>
        <dbReference type="Proteomes" id="UP000186364"/>
    </source>
</evidence>
<feature type="domain" description="N-acetyltransferase" evidence="1">
    <location>
        <begin position="3"/>
        <end position="140"/>
    </location>
</feature>
<dbReference type="PROSITE" id="PS51186">
    <property type="entry name" value="GNAT"/>
    <property type="match status" value="1"/>
</dbReference>
<dbReference type="Pfam" id="PF18014">
    <property type="entry name" value="Acetyltransf_18"/>
    <property type="match status" value="1"/>
</dbReference>
<dbReference type="Proteomes" id="UP000186364">
    <property type="component" value="Unassembled WGS sequence"/>
</dbReference>
<dbReference type="RefSeq" id="WP_075628956.1">
    <property type="nucleotide sequence ID" value="NZ_FOAM01000003.1"/>
</dbReference>
<dbReference type="PANTHER" id="PTHR47237:SF1">
    <property type="entry name" value="SLL0310 PROTEIN"/>
    <property type="match status" value="1"/>
</dbReference>
<protein>
    <submittedName>
        <fullName evidence="2">GNAT family N-acetyltransferase</fullName>
    </submittedName>
</protein>
<organism evidence="2 3">
    <name type="scientific">Xaviernesmea oryzae</name>
    <dbReference type="NCBI Taxonomy" id="464029"/>
    <lineage>
        <taxon>Bacteria</taxon>
        <taxon>Pseudomonadati</taxon>
        <taxon>Pseudomonadota</taxon>
        <taxon>Alphaproteobacteria</taxon>
        <taxon>Hyphomicrobiales</taxon>
        <taxon>Rhizobiaceae</taxon>
        <taxon>Rhizobium/Agrobacterium group</taxon>
        <taxon>Xaviernesmea</taxon>
    </lineage>
</organism>
<comment type="caution">
    <text evidence="2">The sequence shown here is derived from an EMBL/GenBank/DDBJ whole genome shotgun (WGS) entry which is preliminary data.</text>
</comment>
<keyword evidence="2" id="KW-0808">Transferase</keyword>
<keyword evidence="3" id="KW-1185">Reference proteome</keyword>
<reference evidence="2 3" key="1">
    <citation type="submission" date="2016-09" db="EMBL/GenBank/DDBJ databases">
        <title>Rhizobium sp. nov., a novel species isolated from the rice rhizosphere.</title>
        <authorList>
            <person name="Zhao J."/>
            <person name="Zhang X."/>
        </authorList>
    </citation>
    <scope>NUCLEOTIDE SEQUENCE [LARGE SCALE GENOMIC DNA]</scope>
    <source>
        <strain evidence="2 3">1.7048</strain>
    </source>
</reference>
<dbReference type="InterPro" id="IPR016181">
    <property type="entry name" value="Acyl_CoA_acyltransferase"/>
</dbReference>
<sequence>MAPLLRQARRDELDTIIDWAAREGWNPGLADASAFWVADPNGFFVAEEEGTLAAALSVVRFGETYAFLGFYMAHPDFRGQGIGYALWHYGLSAVGERTVGLDGVVAQQENYARSGFVYSHANFRYGGEVTCAEPPGKELVEVAPVLVPAIIDYDERLSGVRRETFLKEWLKPSEVRLSFAYLRGTAVAGYGTIRACREGHKIGPLFADSDTTADLIFRKLVASTGGGLIYLDSPEPNSAARDLCARYNMIGVFETARMYRGPAPDMALPRIYGITTFELG</sequence>
<dbReference type="Gene3D" id="3.40.630.90">
    <property type="match status" value="1"/>
</dbReference>
<dbReference type="PANTHER" id="PTHR47237">
    <property type="entry name" value="SLL0310 PROTEIN"/>
    <property type="match status" value="1"/>
</dbReference>
<dbReference type="InterPro" id="IPR000182">
    <property type="entry name" value="GNAT_dom"/>
</dbReference>
<dbReference type="CDD" id="cd04301">
    <property type="entry name" value="NAT_SF"/>
    <property type="match status" value="1"/>
</dbReference>
<gene>
    <name evidence="2" type="ORF">BJF93_16865</name>
</gene>
<dbReference type="InterPro" id="IPR052729">
    <property type="entry name" value="Acyl/Acetyltrans_Enzymes"/>
</dbReference>
<dbReference type="EMBL" id="MKIP01000057">
    <property type="protein sequence ID" value="OLP58531.1"/>
    <property type="molecule type" value="Genomic_DNA"/>
</dbReference>
<evidence type="ECO:0000259" key="1">
    <source>
        <dbReference type="PROSITE" id="PS51186"/>
    </source>
</evidence>
<dbReference type="SUPFAM" id="SSF55729">
    <property type="entry name" value="Acyl-CoA N-acyltransferases (Nat)"/>
    <property type="match status" value="1"/>
</dbReference>
<evidence type="ECO:0000313" key="2">
    <source>
        <dbReference type="EMBL" id="OLP58531.1"/>
    </source>
</evidence>
<accession>A0A1Q9AT45</accession>
<dbReference type="InterPro" id="IPR041496">
    <property type="entry name" value="YitH/HolE_GNAT"/>
</dbReference>
<dbReference type="GO" id="GO:0016747">
    <property type="term" value="F:acyltransferase activity, transferring groups other than amino-acyl groups"/>
    <property type="evidence" value="ECO:0007669"/>
    <property type="project" value="InterPro"/>
</dbReference>
<dbReference type="AlphaFoldDB" id="A0A1Q9AT45"/>
<dbReference type="Gene3D" id="3.40.630.30">
    <property type="match status" value="1"/>
</dbReference>
<name>A0A1Q9AT45_9HYPH</name>
<dbReference type="OrthoDB" id="20916at2"/>
<proteinExistence type="predicted"/>